<reference evidence="5 6" key="1">
    <citation type="submission" date="2022-05" db="EMBL/GenBank/DDBJ databases">
        <authorList>
            <consortium name="Genoscope - CEA"/>
            <person name="William W."/>
        </authorList>
    </citation>
    <scope>NUCLEOTIDE SEQUENCE [LARGE SCALE GENOMIC DNA]</scope>
</reference>
<dbReference type="GO" id="GO:0008643">
    <property type="term" value="P:carbohydrate transport"/>
    <property type="evidence" value="ECO:0007669"/>
    <property type="project" value="InterPro"/>
</dbReference>
<feature type="transmembrane region" description="Helical" evidence="4">
    <location>
        <begin position="197"/>
        <end position="222"/>
    </location>
</feature>
<comment type="similarity">
    <text evidence="1">Belongs to the major facilitator superfamily.</text>
</comment>
<feature type="transmembrane region" description="Helical" evidence="4">
    <location>
        <begin position="969"/>
        <end position="991"/>
    </location>
</feature>
<dbReference type="PANTHER" id="PTHR11328:SF28">
    <property type="entry name" value="MAJOR FACILITATOR SUPERFAMILY DOMAIN-CONTAINING PROTEIN 12"/>
    <property type="match status" value="1"/>
</dbReference>
<dbReference type="InterPro" id="IPR011701">
    <property type="entry name" value="MFS"/>
</dbReference>
<feature type="transmembrane region" description="Helical" evidence="4">
    <location>
        <begin position="1496"/>
        <end position="1515"/>
    </location>
</feature>
<feature type="transmembrane region" description="Helical" evidence="4">
    <location>
        <begin position="1436"/>
        <end position="1454"/>
    </location>
</feature>
<feature type="transmembrane region" description="Helical" evidence="4">
    <location>
        <begin position="1011"/>
        <end position="1034"/>
    </location>
</feature>
<sequence>MRIKERLSCAVGNVFNDLFRQLGQSYQLFFLMKIVELSPSEAALIILIGQIADASFSPIAGYLGDSANVPFLSKKIGRRKSWHCLATVFMAIGLPFFFNRCLLCSVSNQNWLRLFYFCFILALINICFNVVEINHLAFITTVAASVEECTVLSAMRTVFSFLSGVFIYATAWGLLGLDSGDASGPNSPPYLTGYLPITLLGLPFLSWIATGTGVFFAIIFLIGAKEPQKLNEVEKQPTCVGNIEDHVAMSDEDGKNDENRYHATKEPQRRLRTNSTYSSIMNASGMILTPFESKNTDSSRDSLAHRFVGMTMASSQFETYHYDLNGSEDIRCHEQRERKKNLLQKFIPAILNDEENDSGHSQSKVDAEGADNNQESENTKKGICSEAEHLDRERKKSLLLRVYDGILSRMQHPEERQTTCTGSIGHQAAEGNKYDGYITGAKYCRKEEVGTIPEEKHRKTSHSMDSSKKGKKIGNDDEKVINDIFETAISFDHGQSEYGHPTIPDEDDRGLPNFGSTYDTSEDEVKGKFSNTSIRKPKKAVTFSAPLLLEIPSIREDQPKEFDFYDWAGEATLLNESARNYLRQSCKNNDTIVSYERSKNYSSSEANPDLHGPHVSSENFRSERKHPKRIKDWLRDPNLYKVAIIFTCTRLAQDTVYSYLPLFLSERLKSAKEAIAYIPLILLVSGSLSSLISNRLCRKIGSKETSGSVFAIVTVIARISSGGLIICIQEFYPEESSNMAVGNYVQYVFAMTPGTLTLVGSMLVLLFQPSEVSFKNKGSQSIEDQADQSSCDGQVPQCTCKIETTPNVCLDENQNSSSASMRVWVRLSCAVGNVFNDFYRQLLQSFELLFFMKVVELSASEAGLIILIGEIADALFSPITGYLGDLVNLPFLSKRIGRRKSWHLLATVFMAVALPLLFNRCFLCAGNHQSWLPLFYFGFFSALVNICFNMVEINHMAFITAVAESVEEFTILGALRTVFRFLSGIYIYAIAWSLLGQDNAAALGPDSLSDFAYLSWIATGTGVLFVTVFLIGSTKEHQKRLRRRSRLSGILNTPGIFVTTPLGSENAGFLQDSLAHRFVDMIMASSQLENYKQEMNDWEESQSRELHNRKKSVLQKFVAAIFSEGDNYIVHARYKPVFEEETKDPEREDTKKRMVLEVQQLNRDRKKSLMMRVFDGLLSRLGHEEEEQPKLTVGIEHQVSADNEHERYLADKEYCRHEENETFREEDTWKMLNNNKAVDEEAGDGVEEKFPGTLETSILSKRKQRKHAIVMTSVSGRNSVLNLGSEYDTSNDSEKENFIRTTVKNQKKSVTFYEPGLSDIPSMDEGTQKKLSLEDLPKDGTILSESAQSYLAQDCAEDNTRESAVLDDNPAPHSFPVLSEILPTERKRPKRIKDWLRDPNLYRVAIIFTSSRLAQNAVYNYLPLFLTERLLFAKEAIAYFPLILLISATFSSLFCNSLNRKIGSKWSYLLAGSLVMGCSVWSYFQTVSTKQSAYAVMVTMGSGLSVMDVMALVFITEVIGENKETSGSVFAIITLIARLSGGTFIIGIQEFYPRERISSNEAVGNYVRHVFALAPGILTLIGFLLVLLFQPSRTHSKSKGFQDAEAQADQSSLDIQVPQLPSQSEAIPDVRHDENQISFIATVHSYPEDTKL</sequence>
<dbReference type="Pfam" id="PF07690">
    <property type="entry name" value="MFS_1"/>
    <property type="match status" value="1"/>
</dbReference>
<dbReference type="EMBL" id="CALNXJ010000002">
    <property type="protein sequence ID" value="CAH3034359.1"/>
    <property type="molecule type" value="Genomic_DNA"/>
</dbReference>
<feature type="transmembrane region" description="Helical" evidence="4">
    <location>
        <begin position="1527"/>
        <end position="1549"/>
    </location>
</feature>
<keyword evidence="2" id="KW-0175">Coiled coil</keyword>
<feature type="transmembrane region" description="Helical" evidence="4">
    <location>
        <begin position="901"/>
        <end position="918"/>
    </location>
</feature>
<comment type="caution">
    <text evidence="5">The sequence shown here is derived from an EMBL/GenBank/DDBJ whole genome shotgun (WGS) entry which is preliminary data.</text>
</comment>
<dbReference type="PANTHER" id="PTHR11328">
    <property type="entry name" value="MAJOR FACILITATOR SUPERFAMILY DOMAIN-CONTAINING PROTEIN"/>
    <property type="match status" value="1"/>
</dbReference>
<accession>A0AAU9VU35</accession>
<feature type="region of interest" description="Disordered" evidence="3">
    <location>
        <begin position="249"/>
        <end position="271"/>
    </location>
</feature>
<dbReference type="Proteomes" id="UP001159428">
    <property type="component" value="Unassembled WGS sequence"/>
</dbReference>
<evidence type="ECO:0000256" key="3">
    <source>
        <dbReference type="SAM" id="MobiDB-lite"/>
    </source>
</evidence>
<feature type="transmembrane region" description="Helical" evidence="4">
    <location>
        <begin position="930"/>
        <end position="948"/>
    </location>
</feature>
<dbReference type="Gene3D" id="1.20.1250.20">
    <property type="entry name" value="MFS general substrate transporter like domains"/>
    <property type="match status" value="4"/>
</dbReference>
<feature type="transmembrane region" description="Helical" evidence="4">
    <location>
        <begin position="111"/>
        <end position="131"/>
    </location>
</feature>
<feature type="region of interest" description="Disordered" evidence="3">
    <location>
        <begin position="352"/>
        <end position="388"/>
    </location>
</feature>
<keyword evidence="4" id="KW-1133">Transmembrane helix</keyword>
<evidence type="ECO:0000313" key="5">
    <source>
        <dbReference type="EMBL" id="CAH3034359.1"/>
    </source>
</evidence>
<proteinExistence type="inferred from homology"/>
<keyword evidence="6" id="KW-1185">Reference proteome</keyword>
<keyword evidence="4" id="KW-0472">Membrane</keyword>
<dbReference type="InterPro" id="IPR039672">
    <property type="entry name" value="MFS_2"/>
</dbReference>
<evidence type="ECO:0000256" key="4">
    <source>
        <dbReference type="SAM" id="Phobius"/>
    </source>
</evidence>
<feature type="region of interest" description="Disordered" evidence="3">
    <location>
        <begin position="601"/>
        <end position="623"/>
    </location>
</feature>
<feature type="transmembrane region" description="Helical" evidence="4">
    <location>
        <begin position="82"/>
        <end position="99"/>
    </location>
</feature>
<feature type="transmembrane region" description="Helical" evidence="4">
    <location>
        <begin position="1569"/>
        <end position="1589"/>
    </location>
</feature>
<dbReference type="GO" id="GO:0015293">
    <property type="term" value="F:symporter activity"/>
    <property type="evidence" value="ECO:0007669"/>
    <property type="project" value="InterPro"/>
</dbReference>
<name>A0AAU9VU35_9CNID</name>
<dbReference type="SUPFAM" id="SSF103473">
    <property type="entry name" value="MFS general substrate transporter"/>
    <property type="match status" value="4"/>
</dbReference>
<feature type="transmembrane region" description="Helical" evidence="4">
    <location>
        <begin position="1401"/>
        <end position="1424"/>
    </location>
</feature>
<protein>
    <recommendedName>
        <fullName evidence="7">Major facilitator superfamily (MFS) profile domain-containing protein</fullName>
    </recommendedName>
</protein>
<feature type="transmembrane region" description="Helical" evidence="4">
    <location>
        <begin position="158"/>
        <end position="177"/>
    </location>
</feature>
<feature type="transmembrane region" description="Helical" evidence="4">
    <location>
        <begin position="744"/>
        <end position="767"/>
    </location>
</feature>
<feature type="transmembrane region" description="Helical" evidence="4">
    <location>
        <begin position="709"/>
        <end position="732"/>
    </location>
</feature>
<feature type="compositionally biased region" description="Basic and acidic residues" evidence="3">
    <location>
        <begin position="249"/>
        <end position="269"/>
    </location>
</feature>
<evidence type="ECO:0000256" key="1">
    <source>
        <dbReference type="ARBA" id="ARBA00008335"/>
    </source>
</evidence>
<feature type="region of interest" description="Disordered" evidence="3">
    <location>
        <begin position="454"/>
        <end position="473"/>
    </location>
</feature>
<feature type="transmembrane region" description="Helical" evidence="4">
    <location>
        <begin position="639"/>
        <end position="662"/>
    </location>
</feature>
<feature type="coiled-coil region" evidence="2">
    <location>
        <begin position="1081"/>
        <end position="1108"/>
    </location>
</feature>
<organism evidence="5 6">
    <name type="scientific">Pocillopora meandrina</name>
    <dbReference type="NCBI Taxonomy" id="46732"/>
    <lineage>
        <taxon>Eukaryota</taxon>
        <taxon>Metazoa</taxon>
        <taxon>Cnidaria</taxon>
        <taxon>Anthozoa</taxon>
        <taxon>Hexacorallia</taxon>
        <taxon>Scleractinia</taxon>
        <taxon>Astrocoeniina</taxon>
        <taxon>Pocilloporidae</taxon>
        <taxon>Pocillopora</taxon>
    </lineage>
</organism>
<dbReference type="Pfam" id="PF13347">
    <property type="entry name" value="MFS_2"/>
    <property type="match status" value="2"/>
</dbReference>
<evidence type="ECO:0000256" key="2">
    <source>
        <dbReference type="SAM" id="Coils"/>
    </source>
</evidence>
<dbReference type="GO" id="GO:0005886">
    <property type="term" value="C:plasma membrane"/>
    <property type="evidence" value="ECO:0007669"/>
    <property type="project" value="TreeGrafter"/>
</dbReference>
<gene>
    <name evidence="5" type="ORF">PMEA_00010625</name>
</gene>
<evidence type="ECO:0008006" key="7">
    <source>
        <dbReference type="Google" id="ProtNLM"/>
    </source>
</evidence>
<evidence type="ECO:0000313" key="6">
    <source>
        <dbReference type="Proteomes" id="UP001159428"/>
    </source>
</evidence>
<feature type="transmembrane region" description="Helical" evidence="4">
    <location>
        <begin position="674"/>
        <end position="697"/>
    </location>
</feature>
<feature type="transmembrane region" description="Helical" evidence="4">
    <location>
        <begin position="1466"/>
        <end position="1484"/>
    </location>
</feature>
<dbReference type="InterPro" id="IPR036259">
    <property type="entry name" value="MFS_trans_sf"/>
</dbReference>
<keyword evidence="4" id="KW-0812">Transmembrane</keyword>